<dbReference type="AlphaFoldDB" id="A0A8H5GZ50"/>
<dbReference type="InterPro" id="IPR006195">
    <property type="entry name" value="aa-tRNA-synth_II"/>
</dbReference>
<feature type="coiled-coil region" evidence="14">
    <location>
        <begin position="275"/>
        <end position="323"/>
    </location>
</feature>
<keyword evidence="11" id="KW-1133">Transmembrane helix</keyword>
<sequence>MLLLADPLYHCAPVCFRRNVEHNQWARSFAQRTLLHLVAWTIGVYSLAGHKEWRFIHPILPVLHTFAAKSLVDRSSPKKKVSSGIYWSTNLPIIKRYAWFILSTLPVSTYIILFYCSAPISVMSYIRSLPPEELQGGSIGFLMPCHSTPGHAYLHRPRLAEGGLWALGCEPPLQHQDASLHSDQTKVFFNDPLSYLQDRFPSTVNPSFPLSPYPVTPPGVSPPTKDPWIHEWPRRLIFFGALLEVEGIQNLLEERGYEEVWRRGRSWEGDEDERKGGVRQELQKQNDLYNELRQKPDAEPARLEEAKKTLGELKKAVGQAQKAAAGDAGKDGKKKERLLLKTAKGTRDYGPAEMFCREHVESIVKNCFTTHGGACLDTPVFERKDILTDKYGEDAKLIFDLMDQGGEQLALRYDHTVPLARYLAMMGGNNTQSKIWQVGKVYRRDNPVMSKGRMREFSQADFDISGTWDPMIPEAEIISLICVILSKLDVGEFTIKMNNRKILDGIFAVCGVAPEKTRTISSAVDKLDKLPWLEVKKEMTEEKGLDPAVADEIGEYVKLKGGSELLEKLLRDSKLTANASAKEGLHETELLFRFLNAYGVMDKILFDMSLARGLDYYTGIIYEAIVQESAPPALNANAEAPSSSAPTPKKKAKKAAEDEEEEIDESKVGVGSIAAGGRYDSLVGSLIAAASGDPKKAAKAALPCIGISFGLDRIFALVWPKWQKQGKRVNETMVYVMAAGDGLLEERMKLVKELRDAGVKSDFLAKKKPKLSAQFAAGEKDEVPFAIILGESEIREGYVMVKEQRWEMVNGEKAKLKSEGDEKGTKVNRADLVDWLKATPEWKEWEAFKQA</sequence>
<dbReference type="InterPro" id="IPR036621">
    <property type="entry name" value="Anticodon-bd_dom_sf"/>
</dbReference>
<evidence type="ECO:0000313" key="17">
    <source>
        <dbReference type="EMBL" id="KAF5373692.1"/>
    </source>
</evidence>
<dbReference type="GO" id="GO:0006427">
    <property type="term" value="P:histidyl-tRNA aminoacylation"/>
    <property type="evidence" value="ECO:0007669"/>
    <property type="project" value="TreeGrafter"/>
</dbReference>
<evidence type="ECO:0000256" key="4">
    <source>
        <dbReference type="ARBA" id="ARBA00022676"/>
    </source>
</evidence>
<protein>
    <recommendedName>
        <fullName evidence="3">histidine--tRNA ligase</fullName>
        <ecNumber evidence="3">6.1.1.21</ecNumber>
    </recommendedName>
</protein>
<dbReference type="GO" id="GO:0005524">
    <property type="term" value="F:ATP binding"/>
    <property type="evidence" value="ECO:0007669"/>
    <property type="project" value="UniProtKB-KW"/>
</dbReference>
<gene>
    <name evidence="17" type="ORF">D9758_000763</name>
</gene>
<evidence type="ECO:0000256" key="14">
    <source>
        <dbReference type="SAM" id="Coils"/>
    </source>
</evidence>
<keyword evidence="8" id="KW-0256">Endoplasmic reticulum</keyword>
<evidence type="ECO:0000256" key="1">
    <source>
        <dbReference type="ARBA" id="ARBA00004477"/>
    </source>
</evidence>
<keyword evidence="9" id="KW-0067">ATP-binding</keyword>
<accession>A0A8H5GZ50</accession>
<evidence type="ECO:0000256" key="5">
    <source>
        <dbReference type="ARBA" id="ARBA00022679"/>
    </source>
</evidence>
<evidence type="ECO:0000256" key="3">
    <source>
        <dbReference type="ARBA" id="ARBA00012815"/>
    </source>
</evidence>
<feature type="region of interest" description="Disordered" evidence="15">
    <location>
        <begin position="635"/>
        <end position="664"/>
    </location>
</feature>
<evidence type="ECO:0000256" key="13">
    <source>
        <dbReference type="ARBA" id="ARBA00047639"/>
    </source>
</evidence>
<keyword evidence="4" id="KW-0328">Glycosyltransferase</keyword>
<dbReference type="InterPro" id="IPR004154">
    <property type="entry name" value="Anticodon-bd"/>
</dbReference>
<evidence type="ECO:0000256" key="11">
    <source>
        <dbReference type="ARBA" id="ARBA00022989"/>
    </source>
</evidence>
<dbReference type="Proteomes" id="UP000559256">
    <property type="component" value="Unassembled WGS sequence"/>
</dbReference>
<comment type="catalytic activity">
    <reaction evidence="13">
        <text>tRNA(His) + L-histidine + ATP = L-histidyl-tRNA(His) + AMP + diphosphate + H(+)</text>
        <dbReference type="Rhea" id="RHEA:17313"/>
        <dbReference type="Rhea" id="RHEA-COMP:9665"/>
        <dbReference type="Rhea" id="RHEA-COMP:9689"/>
        <dbReference type="ChEBI" id="CHEBI:15378"/>
        <dbReference type="ChEBI" id="CHEBI:30616"/>
        <dbReference type="ChEBI" id="CHEBI:33019"/>
        <dbReference type="ChEBI" id="CHEBI:57595"/>
        <dbReference type="ChEBI" id="CHEBI:78442"/>
        <dbReference type="ChEBI" id="CHEBI:78527"/>
        <dbReference type="ChEBI" id="CHEBI:456215"/>
        <dbReference type="EC" id="6.1.1.21"/>
    </reaction>
</comment>
<dbReference type="GO" id="GO:0005829">
    <property type="term" value="C:cytosol"/>
    <property type="evidence" value="ECO:0007669"/>
    <property type="project" value="TreeGrafter"/>
</dbReference>
<evidence type="ECO:0000256" key="12">
    <source>
        <dbReference type="ARBA" id="ARBA00023136"/>
    </source>
</evidence>
<dbReference type="Pfam" id="PF03901">
    <property type="entry name" value="Glyco_transf_22"/>
    <property type="match status" value="1"/>
</dbReference>
<dbReference type="GO" id="GO:0005789">
    <property type="term" value="C:endoplasmic reticulum membrane"/>
    <property type="evidence" value="ECO:0007669"/>
    <property type="project" value="UniProtKB-SubCell"/>
</dbReference>
<evidence type="ECO:0000313" key="18">
    <source>
        <dbReference type="Proteomes" id="UP000559256"/>
    </source>
</evidence>
<comment type="similarity">
    <text evidence="2">Belongs to the class-II aminoacyl-tRNA synthetase family.</text>
</comment>
<dbReference type="InterPro" id="IPR045864">
    <property type="entry name" value="aa-tRNA-synth_II/BPL/LPL"/>
</dbReference>
<dbReference type="SUPFAM" id="SSF52954">
    <property type="entry name" value="Class II aaRS ABD-related"/>
    <property type="match status" value="1"/>
</dbReference>
<evidence type="ECO:0000256" key="10">
    <source>
        <dbReference type="ARBA" id="ARBA00022917"/>
    </source>
</evidence>
<dbReference type="PANTHER" id="PTHR11476:SF7">
    <property type="entry name" value="HISTIDINE--TRNA LIGASE"/>
    <property type="match status" value="1"/>
</dbReference>
<dbReference type="GO" id="GO:0004821">
    <property type="term" value="F:histidine-tRNA ligase activity"/>
    <property type="evidence" value="ECO:0007669"/>
    <property type="project" value="UniProtKB-EC"/>
</dbReference>
<dbReference type="PANTHER" id="PTHR11476">
    <property type="entry name" value="HISTIDYL-TRNA SYNTHETASE"/>
    <property type="match status" value="1"/>
</dbReference>
<dbReference type="Gene3D" id="3.40.50.800">
    <property type="entry name" value="Anticodon-binding domain"/>
    <property type="match status" value="1"/>
</dbReference>
<dbReference type="Gene3D" id="3.30.930.10">
    <property type="entry name" value="Bira Bifunctional Protein, Domain 2"/>
    <property type="match status" value="1"/>
</dbReference>
<keyword evidence="12" id="KW-0472">Membrane</keyword>
<dbReference type="InterPro" id="IPR005599">
    <property type="entry name" value="GPI_mannosylTrfase"/>
</dbReference>
<evidence type="ECO:0000256" key="7">
    <source>
        <dbReference type="ARBA" id="ARBA00022741"/>
    </source>
</evidence>
<dbReference type="PROSITE" id="PS50862">
    <property type="entry name" value="AA_TRNA_LIGASE_II"/>
    <property type="match status" value="1"/>
</dbReference>
<keyword evidence="7" id="KW-0547">Nucleotide-binding</keyword>
<dbReference type="Pfam" id="PF13393">
    <property type="entry name" value="tRNA-synt_His"/>
    <property type="match status" value="1"/>
</dbReference>
<dbReference type="GO" id="GO:0003723">
    <property type="term" value="F:RNA binding"/>
    <property type="evidence" value="ECO:0007669"/>
    <property type="project" value="TreeGrafter"/>
</dbReference>
<dbReference type="FunFam" id="3.40.50.800:FF:000012">
    <property type="entry name" value="Histidine--tRNA ligase, cytoplasmic"/>
    <property type="match status" value="1"/>
</dbReference>
<dbReference type="InterPro" id="IPR041715">
    <property type="entry name" value="HisRS-like_core"/>
</dbReference>
<keyword evidence="10" id="KW-0648">Protein biosynthesis</keyword>
<comment type="caution">
    <text evidence="17">The sequence shown here is derived from an EMBL/GenBank/DDBJ whole genome shotgun (WGS) entry which is preliminary data.</text>
</comment>
<name>A0A8H5GZ50_9AGAR</name>
<comment type="subcellular location">
    <subcellularLocation>
        <location evidence="1">Endoplasmic reticulum membrane</location>
        <topology evidence="1">Multi-pass membrane protein</topology>
    </subcellularLocation>
</comment>
<dbReference type="EC" id="6.1.1.21" evidence="3"/>
<evidence type="ECO:0000256" key="15">
    <source>
        <dbReference type="SAM" id="MobiDB-lite"/>
    </source>
</evidence>
<feature type="compositionally biased region" description="Low complexity" evidence="15">
    <location>
        <begin position="635"/>
        <end position="647"/>
    </location>
</feature>
<evidence type="ECO:0000256" key="9">
    <source>
        <dbReference type="ARBA" id="ARBA00022840"/>
    </source>
</evidence>
<keyword evidence="5" id="KW-0808">Transferase</keyword>
<keyword evidence="14" id="KW-0175">Coiled coil</keyword>
<reference evidence="17 18" key="1">
    <citation type="journal article" date="2020" name="ISME J.">
        <title>Uncovering the hidden diversity of litter-decomposition mechanisms in mushroom-forming fungi.</title>
        <authorList>
            <person name="Floudas D."/>
            <person name="Bentzer J."/>
            <person name="Ahren D."/>
            <person name="Johansson T."/>
            <person name="Persson P."/>
            <person name="Tunlid A."/>
        </authorList>
    </citation>
    <scope>NUCLEOTIDE SEQUENCE [LARGE SCALE GENOMIC DNA]</scope>
    <source>
        <strain evidence="17 18">CBS 291.85</strain>
    </source>
</reference>
<dbReference type="CDD" id="cd00773">
    <property type="entry name" value="HisRS-like_core"/>
    <property type="match status" value="1"/>
</dbReference>
<dbReference type="OrthoDB" id="1906957at2759"/>
<organism evidence="17 18">
    <name type="scientific">Tetrapyrgos nigripes</name>
    <dbReference type="NCBI Taxonomy" id="182062"/>
    <lineage>
        <taxon>Eukaryota</taxon>
        <taxon>Fungi</taxon>
        <taxon>Dikarya</taxon>
        <taxon>Basidiomycota</taxon>
        <taxon>Agaricomycotina</taxon>
        <taxon>Agaricomycetes</taxon>
        <taxon>Agaricomycetidae</taxon>
        <taxon>Agaricales</taxon>
        <taxon>Marasmiineae</taxon>
        <taxon>Marasmiaceae</taxon>
        <taxon>Tetrapyrgos</taxon>
    </lineage>
</organism>
<proteinExistence type="inferred from homology"/>
<feature type="domain" description="Aminoacyl-transfer RNA synthetases class-II family profile" evidence="16">
    <location>
        <begin position="357"/>
        <end position="718"/>
    </location>
</feature>
<dbReference type="Pfam" id="PF03129">
    <property type="entry name" value="HGTP_anticodon"/>
    <property type="match status" value="1"/>
</dbReference>
<keyword evidence="6" id="KW-0812">Transmembrane</keyword>
<dbReference type="GO" id="GO:0032543">
    <property type="term" value="P:mitochondrial translation"/>
    <property type="evidence" value="ECO:0007669"/>
    <property type="project" value="TreeGrafter"/>
</dbReference>
<evidence type="ECO:0000256" key="2">
    <source>
        <dbReference type="ARBA" id="ARBA00008226"/>
    </source>
</evidence>
<dbReference type="SUPFAM" id="SSF55681">
    <property type="entry name" value="Class II aaRS and biotin synthetases"/>
    <property type="match status" value="1"/>
</dbReference>
<dbReference type="GO" id="GO:0016757">
    <property type="term" value="F:glycosyltransferase activity"/>
    <property type="evidence" value="ECO:0007669"/>
    <property type="project" value="UniProtKB-KW"/>
</dbReference>
<dbReference type="EMBL" id="JAACJM010000003">
    <property type="protein sequence ID" value="KAF5373692.1"/>
    <property type="molecule type" value="Genomic_DNA"/>
</dbReference>
<evidence type="ECO:0000259" key="16">
    <source>
        <dbReference type="PROSITE" id="PS50862"/>
    </source>
</evidence>
<evidence type="ECO:0000256" key="6">
    <source>
        <dbReference type="ARBA" id="ARBA00022692"/>
    </source>
</evidence>
<dbReference type="GO" id="GO:0005739">
    <property type="term" value="C:mitochondrion"/>
    <property type="evidence" value="ECO:0007669"/>
    <property type="project" value="TreeGrafter"/>
</dbReference>
<evidence type="ECO:0000256" key="8">
    <source>
        <dbReference type="ARBA" id="ARBA00022824"/>
    </source>
</evidence>
<keyword evidence="18" id="KW-1185">Reference proteome</keyword>